<comment type="similarity">
    <text evidence="3">Belongs to the WD repeat AIP1 family.</text>
</comment>
<dbReference type="Gene3D" id="2.130.10.10">
    <property type="entry name" value="YVTN repeat-like/Quinoprotein amine dehydrogenase"/>
    <property type="match status" value="2"/>
</dbReference>
<feature type="repeat" description="WD" evidence="4">
    <location>
        <begin position="183"/>
        <end position="224"/>
    </location>
</feature>
<dbReference type="HOGENOM" id="CLU_015246_1_0_1"/>
<evidence type="ECO:0000256" key="2">
    <source>
        <dbReference type="ARBA" id="ARBA00022737"/>
    </source>
</evidence>
<name>A0A0C2WJA8_SERVB</name>
<organism evidence="5 6">
    <name type="scientific">Serendipita vermifera MAFF 305830</name>
    <dbReference type="NCBI Taxonomy" id="933852"/>
    <lineage>
        <taxon>Eukaryota</taxon>
        <taxon>Fungi</taxon>
        <taxon>Dikarya</taxon>
        <taxon>Basidiomycota</taxon>
        <taxon>Agaricomycotina</taxon>
        <taxon>Agaricomycetes</taxon>
        <taxon>Sebacinales</taxon>
        <taxon>Serendipitaceae</taxon>
        <taxon>Serendipita</taxon>
    </lineage>
</organism>
<keyword evidence="6" id="KW-1185">Reference proteome</keyword>
<evidence type="ECO:0000256" key="3">
    <source>
        <dbReference type="ARBA" id="ARBA00038366"/>
    </source>
</evidence>
<dbReference type="GO" id="GO:0051015">
    <property type="term" value="F:actin filament binding"/>
    <property type="evidence" value="ECO:0007669"/>
    <property type="project" value="TreeGrafter"/>
</dbReference>
<evidence type="ECO:0008006" key="7">
    <source>
        <dbReference type="Google" id="ProtNLM"/>
    </source>
</evidence>
<keyword evidence="1 4" id="KW-0853">WD repeat</keyword>
<dbReference type="FunFam" id="2.130.10.10:FF:000167">
    <property type="entry name" value="Actin-interacting protein 1"/>
    <property type="match status" value="1"/>
</dbReference>
<evidence type="ECO:0000256" key="4">
    <source>
        <dbReference type="PROSITE-ProRule" id="PRU00221"/>
    </source>
</evidence>
<protein>
    <recommendedName>
        <fullName evidence="7">Anaphase-promoting complex subunit 4 WD40 domain-containing protein</fullName>
    </recommendedName>
</protein>
<dbReference type="PROSITE" id="PS50082">
    <property type="entry name" value="WD_REPEATS_2"/>
    <property type="match status" value="5"/>
</dbReference>
<dbReference type="SUPFAM" id="SSF50978">
    <property type="entry name" value="WD40 repeat-like"/>
    <property type="match status" value="2"/>
</dbReference>
<keyword evidence="2" id="KW-0677">Repeat</keyword>
<evidence type="ECO:0000256" key="1">
    <source>
        <dbReference type="ARBA" id="ARBA00022574"/>
    </source>
</evidence>
<dbReference type="Pfam" id="PF00400">
    <property type="entry name" value="WD40"/>
    <property type="match status" value="3"/>
</dbReference>
<dbReference type="InterPro" id="IPR001680">
    <property type="entry name" value="WD40_rpt"/>
</dbReference>
<dbReference type="Proteomes" id="UP000054097">
    <property type="component" value="Unassembled WGS sequence"/>
</dbReference>
<accession>A0A0C2WJA8</accession>
<dbReference type="SUPFAM" id="SSF63829">
    <property type="entry name" value="Calcium-dependent phosphotriesterase"/>
    <property type="match status" value="1"/>
</dbReference>
<reference evidence="5 6" key="1">
    <citation type="submission" date="2014-04" db="EMBL/GenBank/DDBJ databases">
        <authorList>
            <consortium name="DOE Joint Genome Institute"/>
            <person name="Kuo A."/>
            <person name="Zuccaro A."/>
            <person name="Kohler A."/>
            <person name="Nagy L.G."/>
            <person name="Floudas D."/>
            <person name="Copeland A."/>
            <person name="Barry K.W."/>
            <person name="Cichocki N."/>
            <person name="Veneault-Fourrey C."/>
            <person name="LaButti K."/>
            <person name="Lindquist E.A."/>
            <person name="Lipzen A."/>
            <person name="Lundell T."/>
            <person name="Morin E."/>
            <person name="Murat C."/>
            <person name="Sun H."/>
            <person name="Tunlid A."/>
            <person name="Henrissat B."/>
            <person name="Grigoriev I.V."/>
            <person name="Hibbett D.S."/>
            <person name="Martin F."/>
            <person name="Nordberg H.P."/>
            <person name="Cantor M.N."/>
            <person name="Hua S.X."/>
        </authorList>
    </citation>
    <scope>NUCLEOTIDE SEQUENCE [LARGE SCALE GENOMIC DNA]</scope>
    <source>
        <strain evidence="5 6">MAFF 305830</strain>
    </source>
</reference>
<evidence type="ECO:0000313" key="5">
    <source>
        <dbReference type="EMBL" id="KIM26433.1"/>
    </source>
</evidence>
<gene>
    <name evidence="5" type="ORF">M408DRAFT_330601</name>
</gene>
<feature type="repeat" description="WD" evidence="4">
    <location>
        <begin position="52"/>
        <end position="93"/>
    </location>
</feature>
<dbReference type="GO" id="GO:0030864">
    <property type="term" value="C:cortical actin cytoskeleton"/>
    <property type="evidence" value="ECO:0007669"/>
    <property type="project" value="TreeGrafter"/>
</dbReference>
<evidence type="ECO:0000313" key="6">
    <source>
        <dbReference type="Proteomes" id="UP000054097"/>
    </source>
</evidence>
<dbReference type="PROSITE" id="PS50294">
    <property type="entry name" value="WD_REPEATS_REGION"/>
    <property type="match status" value="3"/>
</dbReference>
<dbReference type="OrthoDB" id="2306at2759"/>
<dbReference type="SMART" id="SM00320">
    <property type="entry name" value="WD40"/>
    <property type="match status" value="8"/>
</dbReference>
<feature type="repeat" description="WD" evidence="4">
    <location>
        <begin position="473"/>
        <end position="514"/>
    </location>
</feature>
<dbReference type="InterPro" id="IPR015943">
    <property type="entry name" value="WD40/YVTN_repeat-like_dom_sf"/>
</dbReference>
<dbReference type="InterPro" id="IPR019775">
    <property type="entry name" value="WD40_repeat_CS"/>
</dbReference>
<reference evidence="6" key="2">
    <citation type="submission" date="2015-01" db="EMBL/GenBank/DDBJ databases">
        <title>Evolutionary Origins and Diversification of the Mycorrhizal Mutualists.</title>
        <authorList>
            <consortium name="DOE Joint Genome Institute"/>
            <consortium name="Mycorrhizal Genomics Consortium"/>
            <person name="Kohler A."/>
            <person name="Kuo A."/>
            <person name="Nagy L.G."/>
            <person name="Floudas D."/>
            <person name="Copeland A."/>
            <person name="Barry K.W."/>
            <person name="Cichocki N."/>
            <person name="Veneault-Fourrey C."/>
            <person name="LaButti K."/>
            <person name="Lindquist E.A."/>
            <person name="Lipzen A."/>
            <person name="Lundell T."/>
            <person name="Morin E."/>
            <person name="Murat C."/>
            <person name="Riley R."/>
            <person name="Ohm R."/>
            <person name="Sun H."/>
            <person name="Tunlid A."/>
            <person name="Henrissat B."/>
            <person name="Grigoriev I.V."/>
            <person name="Hibbett D.S."/>
            <person name="Martin F."/>
        </authorList>
    </citation>
    <scope>NUCLEOTIDE SEQUENCE [LARGE SCALE GENOMIC DNA]</scope>
    <source>
        <strain evidence="6">MAFF 305830</strain>
    </source>
</reference>
<feature type="repeat" description="WD" evidence="4">
    <location>
        <begin position="516"/>
        <end position="551"/>
    </location>
</feature>
<sequence>MSYKKGIIYTANPVTARGHATKISSTGSKLVYASGRTVVIRDVQDPGKNIVYTGHTQYTSVARISPSGYYCASGDIAGNVRVWDIVGEENVLKIEKKVFAGSIKDLAWDAESTRIGAVGDGRGGFGSYFMLDTGATAGEISGHSKVFTMPLPFPCRPKTPATECEQKEMTRIPGAPYKYEKSIKTHTRFVQDARFSPSGELLVSVGSDSKVFLYDGKTGDVKADLGEGLHSGTIFAVTWSPDSQLFATSSADRTVKLFDASTQKAVSSWNVGAGIQDQQCGNAWVGENEIASLSLNGDINVFDKRTEGKAARVLYVPNKGVTAAAVDASGTFFAGSYDGRIMALTTNGTVEAVAGSGHSNHVSGISVAGGKMCSVAYDDTYREFTGGKFDTASLSTSGQPKGVAGTNDGIVFVVSAAGIDAVKEGRKVSNLKVAYSPSAVAVHGTKVAVGSEDTNIYLYDWDGSKLTPDSGKLESNKGALSAMAFSPDGTLLAAGDSSGGIMLYDVSQMKLVTSRWSSHTAKINALAFHPGGAHVVSGSLDTNIYIWSVKSPLRRVLIPNAGMGGVNAVQWIGGGGNTVASAGADASIRTWEIVLPG</sequence>
<dbReference type="EMBL" id="KN824306">
    <property type="protein sequence ID" value="KIM26433.1"/>
    <property type="molecule type" value="Genomic_DNA"/>
</dbReference>
<proteinExistence type="inferred from homology"/>
<dbReference type="AlphaFoldDB" id="A0A0C2WJA8"/>
<dbReference type="InterPro" id="IPR036322">
    <property type="entry name" value="WD40_repeat_dom_sf"/>
</dbReference>
<dbReference type="PANTHER" id="PTHR19856">
    <property type="entry name" value="WD-REPEATCONTAINING PROTEIN WDR1"/>
    <property type="match status" value="1"/>
</dbReference>
<dbReference type="Pfam" id="PF23410">
    <property type="entry name" value="Beta-prop_VPS8"/>
    <property type="match status" value="1"/>
</dbReference>
<dbReference type="PANTHER" id="PTHR19856:SF0">
    <property type="entry name" value="WD REPEAT-CONTAINING PROTEIN 1"/>
    <property type="match status" value="1"/>
</dbReference>
<dbReference type="STRING" id="933852.A0A0C2WJA8"/>
<feature type="repeat" description="WD" evidence="4">
    <location>
        <begin position="227"/>
        <end position="268"/>
    </location>
</feature>
<dbReference type="PROSITE" id="PS00678">
    <property type="entry name" value="WD_REPEATS_1"/>
    <property type="match status" value="1"/>
</dbReference>
<dbReference type="GO" id="GO:0030042">
    <property type="term" value="P:actin filament depolymerization"/>
    <property type="evidence" value="ECO:0007669"/>
    <property type="project" value="TreeGrafter"/>
</dbReference>
<dbReference type="FunFam" id="2.130.10.10:FF:000102">
    <property type="entry name" value="Actin-interacting protein 1"/>
    <property type="match status" value="1"/>
</dbReference>